<accession>A0A3M4KK63</accession>
<dbReference type="Proteomes" id="UP000273140">
    <property type="component" value="Unassembled WGS sequence"/>
</dbReference>
<gene>
    <name evidence="2" type="ORF">ALQ07_05368</name>
</gene>
<organism evidence="2 3">
    <name type="scientific">Pseudomonas syringae pv. actinidiae</name>
    <dbReference type="NCBI Taxonomy" id="103796"/>
    <lineage>
        <taxon>Bacteria</taxon>
        <taxon>Pseudomonadati</taxon>
        <taxon>Pseudomonadota</taxon>
        <taxon>Gammaproteobacteria</taxon>
        <taxon>Pseudomonadales</taxon>
        <taxon>Pseudomonadaceae</taxon>
        <taxon>Pseudomonas</taxon>
        <taxon>Pseudomonas syringae</taxon>
    </lineage>
</organism>
<dbReference type="InterPro" id="IPR018712">
    <property type="entry name" value="Tle1-like_cat"/>
</dbReference>
<comment type="caution">
    <text evidence="2">The sequence shown here is derived from an EMBL/GenBank/DDBJ whole genome shotgun (WGS) entry which is preliminary data.</text>
</comment>
<protein>
    <recommendedName>
        <fullName evidence="1">T6SS Phospholipase effector Tle1-like catalytic domain-containing protein</fullName>
    </recommendedName>
</protein>
<dbReference type="AlphaFoldDB" id="A0A3M4KK63"/>
<dbReference type="PANTHER" id="PTHR33840">
    <property type="match status" value="1"/>
</dbReference>
<evidence type="ECO:0000313" key="2">
    <source>
        <dbReference type="EMBL" id="RMQ29640.1"/>
    </source>
</evidence>
<proteinExistence type="predicted"/>
<name>A0A3M4KK63_PSESF</name>
<reference evidence="2 3" key="1">
    <citation type="submission" date="2018-08" db="EMBL/GenBank/DDBJ databases">
        <title>Recombination of ecologically and evolutionarily significant loci maintains genetic cohesion in the Pseudomonas syringae species complex.</title>
        <authorList>
            <person name="Dillon M."/>
            <person name="Thakur S."/>
            <person name="Almeida R.N.D."/>
            <person name="Weir B.S."/>
            <person name="Guttman D.S."/>
        </authorList>
    </citation>
    <scope>NUCLEOTIDE SEQUENCE [LARGE SCALE GENOMIC DNA]</scope>
    <source>
        <strain evidence="2 3">ICMP 19074</strain>
    </source>
</reference>
<evidence type="ECO:0000259" key="1">
    <source>
        <dbReference type="Pfam" id="PF09994"/>
    </source>
</evidence>
<sequence length="508" mass="55895">MQSVQRLPLRTEKVMNDKWNVYPSATLSGAVARRVTARVGIFFDGTGNNRVNSQIGADCQALIEINAGQHIKECGGRHTQLGSSYNNDLSNVARLVSLYRRQPVAKNDGEGLKVYYPLYVSGAGTTSGGRDSVWPGQSFGRGATGVVSKVENAFRKLESALKAFPQDNPDCVLEALELDVFGFSRGAASARHLVNEILKQGAGMLEPILASRKVRLSENFTWRNGSIRLKVIGLFDTVAAIGSLKDLGNTQDANNRRVNLYLPPGCAEQVLHLVARDELRRNFALNSVTPAWPREITLPGAHSDIGGGYPPQMEEDVLLTRPRTSLVSRSCSPDTATSWKNTQAELDGMNPDQWIDPLDSRAFLQVRFYESGYQACRKTLNGMRPVIAAVCMNRQVFGHLSRVYLQIMHTLACDEGVPFGPVPQSTEFQLPPELENIARKLIAYAQGAPYSLEAHEEQLLRWRYIHQSAHWSAVFGRSGTLGDAVFVHAPQSGGRTLHLNIGQPGYPQ</sequence>
<dbReference type="Pfam" id="PF09994">
    <property type="entry name" value="T6SS_Tle1-like_cat"/>
    <property type="match status" value="1"/>
</dbReference>
<dbReference type="EMBL" id="RBRB01000273">
    <property type="protein sequence ID" value="RMQ29640.1"/>
    <property type="molecule type" value="Genomic_DNA"/>
</dbReference>
<dbReference type="PANTHER" id="PTHR33840:SF1">
    <property type="entry name" value="TLE1 PHOSPHOLIPASE DOMAIN-CONTAINING PROTEIN"/>
    <property type="match status" value="1"/>
</dbReference>
<feature type="domain" description="T6SS Phospholipase effector Tle1-like catalytic" evidence="1">
    <location>
        <begin position="221"/>
        <end position="315"/>
    </location>
</feature>
<evidence type="ECO:0000313" key="3">
    <source>
        <dbReference type="Proteomes" id="UP000273140"/>
    </source>
</evidence>